<dbReference type="PANTHER" id="PTHR31118">
    <property type="entry name" value="CYCLASE-LIKE PROTEIN 2"/>
    <property type="match status" value="1"/>
</dbReference>
<dbReference type="SUPFAM" id="SSF102198">
    <property type="entry name" value="Putative cyclase"/>
    <property type="match status" value="1"/>
</dbReference>
<evidence type="ECO:0000313" key="2">
    <source>
        <dbReference type="Proteomes" id="UP000031366"/>
    </source>
</evidence>
<dbReference type="Pfam" id="PF04199">
    <property type="entry name" value="Cyclase"/>
    <property type="match status" value="1"/>
</dbReference>
<dbReference type="InterPro" id="IPR037175">
    <property type="entry name" value="KFase_sf"/>
</dbReference>
<comment type="caution">
    <text evidence="1">The sequence shown here is derived from an EMBL/GenBank/DDBJ whole genome shotgun (WGS) entry which is preliminary data.</text>
</comment>
<proteinExistence type="predicted"/>
<dbReference type="GO" id="GO:0004061">
    <property type="term" value="F:arylformamidase activity"/>
    <property type="evidence" value="ECO:0007669"/>
    <property type="project" value="InterPro"/>
</dbReference>
<dbReference type="PANTHER" id="PTHR31118:SF32">
    <property type="entry name" value="KYNURENINE FORMAMIDASE"/>
    <property type="match status" value="1"/>
</dbReference>
<dbReference type="STRING" id="29341.RSJ17_20410"/>
<evidence type="ECO:0000313" key="1">
    <source>
        <dbReference type="EMBL" id="KIE45511.1"/>
    </source>
</evidence>
<keyword evidence="2" id="KW-1185">Reference proteome</keyword>
<dbReference type="Proteomes" id="UP000031366">
    <property type="component" value="Unassembled WGS sequence"/>
</dbReference>
<name>A0A0C1R4T8_9CLOT</name>
<dbReference type="InterPro" id="IPR007325">
    <property type="entry name" value="KFase/CYL"/>
</dbReference>
<dbReference type="RefSeq" id="WP_052268213.1">
    <property type="nucleotide sequence ID" value="NZ_AYSO01000019.1"/>
</dbReference>
<gene>
    <name evidence="1" type="ORF">U732_2768</name>
</gene>
<sequence>MLIDVTQVGKLGMNYIKGAPTLKVEKVKCFEGTEKEYATTFFSGAVHNSGTHIDTMSVIEIELDRLIRKGIKFDVSHIENRPIELRDLDLSMIEEGIYVFFQTNWDRYLDDEKKYQDHPEVSIEVINYLIDKKVNMVGIDALGFGRGKNHRFIDNLLANNNIYGIENLTNLSKIPKKDFKVYCMPIKIEKLDALPTRILVEF</sequence>
<dbReference type="OrthoDB" id="9796085at2"/>
<protein>
    <submittedName>
        <fullName evidence="1">Cyclase family protein</fullName>
    </submittedName>
</protein>
<dbReference type="Gene3D" id="3.50.30.50">
    <property type="entry name" value="Putative cyclase"/>
    <property type="match status" value="1"/>
</dbReference>
<organism evidence="1 2">
    <name type="scientific">Clostridium argentinense CDC 2741</name>
    <dbReference type="NCBI Taxonomy" id="1418104"/>
    <lineage>
        <taxon>Bacteria</taxon>
        <taxon>Bacillati</taxon>
        <taxon>Bacillota</taxon>
        <taxon>Clostridia</taxon>
        <taxon>Eubacteriales</taxon>
        <taxon>Clostridiaceae</taxon>
        <taxon>Clostridium</taxon>
    </lineage>
</organism>
<accession>A0A0C1R4T8</accession>
<reference evidence="1 2" key="1">
    <citation type="journal article" date="2015" name="Infect. Genet. Evol.">
        <title>Genomic sequences of six botulinum neurotoxin-producing strains representing three clostridial species illustrate the mobility and diversity of botulinum neurotoxin genes.</title>
        <authorList>
            <person name="Smith T.J."/>
            <person name="Hill K.K."/>
            <person name="Xie G."/>
            <person name="Foley B.T."/>
            <person name="Williamson C.H."/>
            <person name="Foster J.T."/>
            <person name="Johnson S.L."/>
            <person name="Chertkov O."/>
            <person name="Teshima H."/>
            <person name="Gibbons H.S."/>
            <person name="Johnsky L.A."/>
            <person name="Karavis M.A."/>
            <person name="Smith L.A."/>
        </authorList>
    </citation>
    <scope>NUCLEOTIDE SEQUENCE [LARGE SCALE GENOMIC DNA]</scope>
    <source>
        <strain evidence="1 2">CDC 2741</strain>
    </source>
</reference>
<dbReference type="EMBL" id="AYSO01000019">
    <property type="protein sequence ID" value="KIE45511.1"/>
    <property type="molecule type" value="Genomic_DNA"/>
</dbReference>
<dbReference type="GO" id="GO:0019441">
    <property type="term" value="P:L-tryptophan catabolic process to kynurenine"/>
    <property type="evidence" value="ECO:0007669"/>
    <property type="project" value="InterPro"/>
</dbReference>
<dbReference type="AlphaFoldDB" id="A0A0C1R4T8"/>